<evidence type="ECO:0000313" key="1">
    <source>
        <dbReference type="EMBL" id="SVA89543.1"/>
    </source>
</evidence>
<gene>
    <name evidence="1" type="ORF">METZ01_LOCUS142397</name>
</gene>
<accession>A0A381ZLB5</accession>
<proteinExistence type="predicted"/>
<dbReference type="AlphaFoldDB" id="A0A381ZLB5"/>
<name>A0A381ZLB5_9ZZZZ</name>
<organism evidence="1">
    <name type="scientific">marine metagenome</name>
    <dbReference type="NCBI Taxonomy" id="408172"/>
    <lineage>
        <taxon>unclassified sequences</taxon>
        <taxon>metagenomes</taxon>
        <taxon>ecological metagenomes</taxon>
    </lineage>
</organism>
<dbReference type="EMBL" id="UINC01021619">
    <property type="protein sequence ID" value="SVA89543.1"/>
    <property type="molecule type" value="Genomic_DNA"/>
</dbReference>
<sequence>MGVEGGLDHLYPGMLVTGSVSSQRIVAELDCFTA</sequence>
<protein>
    <submittedName>
        <fullName evidence="1">Uncharacterized protein</fullName>
    </submittedName>
</protein>
<feature type="non-terminal residue" evidence="1">
    <location>
        <position position="34"/>
    </location>
</feature>
<reference evidence="1" key="1">
    <citation type="submission" date="2018-05" db="EMBL/GenBank/DDBJ databases">
        <authorList>
            <person name="Lanie J.A."/>
            <person name="Ng W.-L."/>
            <person name="Kazmierczak K.M."/>
            <person name="Andrzejewski T.M."/>
            <person name="Davidsen T.M."/>
            <person name="Wayne K.J."/>
            <person name="Tettelin H."/>
            <person name="Glass J.I."/>
            <person name="Rusch D."/>
            <person name="Podicherti R."/>
            <person name="Tsui H.-C.T."/>
            <person name="Winkler M.E."/>
        </authorList>
    </citation>
    <scope>NUCLEOTIDE SEQUENCE</scope>
</reference>